<dbReference type="RefSeq" id="XP_067755491.1">
    <property type="nucleotide sequence ID" value="XM_067899047.1"/>
</dbReference>
<evidence type="ECO:0000256" key="1">
    <source>
        <dbReference type="ARBA" id="ARBA00013260"/>
    </source>
</evidence>
<proteinExistence type="predicted"/>
<dbReference type="SUPFAM" id="SSF102462">
    <property type="entry name" value="Peptidyl-tRNA hydrolase II"/>
    <property type="match status" value="1"/>
</dbReference>
<dbReference type="Gene3D" id="3.40.1490.10">
    <property type="entry name" value="Bit1"/>
    <property type="match status" value="1"/>
</dbReference>
<feature type="region of interest" description="Disordered" evidence="4">
    <location>
        <begin position="80"/>
        <end position="111"/>
    </location>
</feature>
<accession>A0A836I5K2</accession>
<evidence type="ECO:0000256" key="4">
    <source>
        <dbReference type="SAM" id="MobiDB-lite"/>
    </source>
</evidence>
<keyword evidence="2" id="KW-0378">Hydrolase</keyword>
<dbReference type="PANTHER" id="PTHR12649:SF25">
    <property type="entry name" value="AMINOACYL-TRNA HYDROLASE"/>
    <property type="match status" value="1"/>
</dbReference>
<dbReference type="KEGG" id="phet:94289124"/>
<dbReference type="Pfam" id="PF01981">
    <property type="entry name" value="PTH2"/>
    <property type="match status" value="1"/>
</dbReference>
<dbReference type="OrthoDB" id="1733656at2759"/>
<reference evidence="5 6" key="1">
    <citation type="submission" date="2021-02" db="EMBL/GenBank/DDBJ databases">
        <title>Porcisia hertigi Genome sequencing and assembly.</title>
        <authorList>
            <person name="Almutairi H."/>
            <person name="Gatherer D."/>
        </authorList>
    </citation>
    <scope>NUCLEOTIDE SEQUENCE [LARGE SCALE GENOMIC DNA]</scope>
    <source>
        <strain evidence="5 6">C119</strain>
    </source>
</reference>
<dbReference type="EMBL" id="JAFJZO010000030">
    <property type="protein sequence ID" value="KAG5498737.1"/>
    <property type="molecule type" value="Genomic_DNA"/>
</dbReference>
<dbReference type="AlphaFoldDB" id="A0A836I5K2"/>
<evidence type="ECO:0000256" key="3">
    <source>
        <dbReference type="ARBA" id="ARBA00048707"/>
    </source>
</evidence>
<evidence type="ECO:0000313" key="5">
    <source>
        <dbReference type="EMBL" id="KAG5498737.1"/>
    </source>
</evidence>
<dbReference type="InterPro" id="IPR023476">
    <property type="entry name" value="Pep_tRNA_hydro_II_dom_sf"/>
</dbReference>
<dbReference type="GeneID" id="94289124"/>
<dbReference type="Proteomes" id="UP000674318">
    <property type="component" value="Unassembled WGS sequence"/>
</dbReference>
<comment type="catalytic activity">
    <reaction evidence="3">
        <text>an N-acyl-L-alpha-aminoacyl-tRNA + H2O = an N-acyl-L-amino acid + a tRNA + H(+)</text>
        <dbReference type="Rhea" id="RHEA:54448"/>
        <dbReference type="Rhea" id="RHEA-COMP:10123"/>
        <dbReference type="Rhea" id="RHEA-COMP:13883"/>
        <dbReference type="ChEBI" id="CHEBI:15377"/>
        <dbReference type="ChEBI" id="CHEBI:15378"/>
        <dbReference type="ChEBI" id="CHEBI:59874"/>
        <dbReference type="ChEBI" id="CHEBI:78442"/>
        <dbReference type="ChEBI" id="CHEBI:138191"/>
        <dbReference type="EC" id="3.1.1.29"/>
    </reaction>
</comment>
<sequence>MTTSNSVLDEAVWREADATGTLLGCVMALFCAAILQRLVSRHVMSSEKVLVPLSSRGERLAKLLKGLSVRTATAAAVDKAHPLEGATTDWNESETTTSGTSAEESESDEVDTEYEEMEALRLKMVFVVRSPMEPRITAQEVVALTVSAGVELVELLLGQTTLGKTASVFTPGSSSCIGNAQDQQRWHHWYRCWNRVGCGKITLKCPDKDTMELVVATAQEHRLPMAQLRRSGAPGGRDAQAVVPKETSDLVVVALGPAPSDVLEPITGSLKLYS</sequence>
<evidence type="ECO:0000256" key="2">
    <source>
        <dbReference type="ARBA" id="ARBA00022801"/>
    </source>
</evidence>
<comment type="caution">
    <text evidence="5">The sequence shown here is derived from an EMBL/GenBank/DDBJ whole genome shotgun (WGS) entry which is preliminary data.</text>
</comment>
<dbReference type="InterPro" id="IPR002833">
    <property type="entry name" value="PTH2"/>
</dbReference>
<evidence type="ECO:0000313" key="6">
    <source>
        <dbReference type="Proteomes" id="UP000674318"/>
    </source>
</evidence>
<dbReference type="PANTHER" id="PTHR12649">
    <property type="entry name" value="PEPTIDYL-TRNA HYDROLASE 2"/>
    <property type="match status" value="1"/>
</dbReference>
<gene>
    <name evidence="5" type="ORF">JKF63_03025</name>
</gene>
<dbReference type="EC" id="3.1.1.29" evidence="1"/>
<feature type="compositionally biased region" description="Low complexity" evidence="4">
    <location>
        <begin position="93"/>
        <end position="102"/>
    </location>
</feature>
<dbReference type="GO" id="GO:0004045">
    <property type="term" value="F:peptidyl-tRNA hydrolase activity"/>
    <property type="evidence" value="ECO:0007669"/>
    <property type="project" value="UniProtKB-EC"/>
</dbReference>
<dbReference type="GO" id="GO:0005829">
    <property type="term" value="C:cytosol"/>
    <property type="evidence" value="ECO:0007669"/>
    <property type="project" value="TreeGrafter"/>
</dbReference>
<organism evidence="5 6">
    <name type="scientific">Porcisia hertigi</name>
    <dbReference type="NCBI Taxonomy" id="2761500"/>
    <lineage>
        <taxon>Eukaryota</taxon>
        <taxon>Discoba</taxon>
        <taxon>Euglenozoa</taxon>
        <taxon>Kinetoplastea</taxon>
        <taxon>Metakinetoplastina</taxon>
        <taxon>Trypanosomatida</taxon>
        <taxon>Trypanosomatidae</taxon>
        <taxon>Leishmaniinae</taxon>
        <taxon>Porcisia</taxon>
    </lineage>
</organism>
<keyword evidence="6" id="KW-1185">Reference proteome</keyword>
<name>A0A836I5K2_9TRYP</name>
<protein>
    <recommendedName>
        <fullName evidence="1">peptidyl-tRNA hydrolase</fullName>
        <ecNumber evidence="1">3.1.1.29</ecNumber>
    </recommendedName>
</protein>